<evidence type="ECO:0000313" key="6">
    <source>
        <dbReference type="Proteomes" id="UP001596409"/>
    </source>
</evidence>
<dbReference type="SUPFAM" id="SSF100934">
    <property type="entry name" value="Heat shock protein 70kD (HSP70), C-terminal subdomain"/>
    <property type="match status" value="1"/>
</dbReference>
<evidence type="ECO:0000313" key="5">
    <source>
        <dbReference type="EMBL" id="MFC7017202.1"/>
    </source>
</evidence>
<dbReference type="InterPro" id="IPR029048">
    <property type="entry name" value="HSP70_C_sf"/>
</dbReference>
<dbReference type="Gene3D" id="1.20.1270.10">
    <property type="match status" value="1"/>
</dbReference>
<organism evidence="5 6">
    <name type="scientific">Streptomyces viridiviolaceus</name>
    <dbReference type="NCBI Taxonomy" id="68282"/>
    <lineage>
        <taxon>Bacteria</taxon>
        <taxon>Bacillati</taxon>
        <taxon>Actinomycetota</taxon>
        <taxon>Actinomycetes</taxon>
        <taxon>Kitasatosporales</taxon>
        <taxon>Streptomycetaceae</taxon>
        <taxon>Streptomyces</taxon>
    </lineage>
</organism>
<gene>
    <name evidence="5" type="ORF">ACFQMH_37075</name>
</gene>
<keyword evidence="2" id="KW-0067">ATP-binding</keyword>
<dbReference type="EMBL" id="JBHSYM010000087">
    <property type="protein sequence ID" value="MFC7017202.1"/>
    <property type="molecule type" value="Genomic_DNA"/>
</dbReference>
<sequence>GTGKEQKMTVTGGSSLPKQDIDRMMREAEQHAEEDRRRREAAETRNQAEQVTYQTERLLTDNADKIPPDVRSEVEAALAELKETLKAQPAGGEDPAALRQATEKVMAAAQKVGTAMYAQAQGRQTAAGGAGGGEAGAAGQDEEVVDAEIVDDDKRQEGRG</sequence>
<feature type="compositionally biased region" description="Polar residues" evidence="4">
    <location>
        <begin position="8"/>
        <end position="17"/>
    </location>
</feature>
<comment type="caution">
    <text evidence="5">The sequence shown here is derived from an EMBL/GenBank/DDBJ whole genome shotgun (WGS) entry which is preliminary data.</text>
</comment>
<keyword evidence="3" id="KW-0143">Chaperone</keyword>
<feature type="region of interest" description="Disordered" evidence="4">
    <location>
        <begin position="1"/>
        <end position="68"/>
    </location>
</feature>
<feature type="non-terminal residue" evidence="5">
    <location>
        <position position="1"/>
    </location>
</feature>
<evidence type="ECO:0000256" key="3">
    <source>
        <dbReference type="ARBA" id="ARBA00023186"/>
    </source>
</evidence>
<feature type="compositionally biased region" description="Basic and acidic residues" evidence="4">
    <location>
        <begin position="58"/>
        <end position="68"/>
    </location>
</feature>
<protein>
    <submittedName>
        <fullName evidence="5">Hsp70 family protein</fullName>
    </submittedName>
</protein>
<dbReference type="RefSeq" id="WP_385870362.1">
    <property type="nucleotide sequence ID" value="NZ_JBHSYM010000087.1"/>
</dbReference>
<dbReference type="Proteomes" id="UP001596409">
    <property type="component" value="Unassembled WGS sequence"/>
</dbReference>
<reference evidence="6" key="1">
    <citation type="journal article" date="2019" name="Int. J. Syst. Evol. Microbiol.">
        <title>The Global Catalogue of Microorganisms (GCM) 10K type strain sequencing project: providing services to taxonomists for standard genome sequencing and annotation.</title>
        <authorList>
            <consortium name="The Broad Institute Genomics Platform"/>
            <consortium name="The Broad Institute Genome Sequencing Center for Infectious Disease"/>
            <person name="Wu L."/>
            <person name="Ma J."/>
        </authorList>
    </citation>
    <scope>NUCLEOTIDE SEQUENCE [LARGE SCALE GENOMIC DNA]</scope>
    <source>
        <strain evidence="6">JCM 4855</strain>
    </source>
</reference>
<name>A0ABW2EEJ2_9ACTN</name>
<proteinExistence type="predicted"/>
<dbReference type="Pfam" id="PF00012">
    <property type="entry name" value="HSP70"/>
    <property type="match status" value="1"/>
</dbReference>
<evidence type="ECO:0000256" key="2">
    <source>
        <dbReference type="ARBA" id="ARBA00022840"/>
    </source>
</evidence>
<accession>A0ABW2EEJ2</accession>
<keyword evidence="6" id="KW-1185">Reference proteome</keyword>
<feature type="region of interest" description="Disordered" evidence="4">
    <location>
        <begin position="123"/>
        <end position="160"/>
    </location>
</feature>
<feature type="compositionally biased region" description="Basic and acidic residues" evidence="4">
    <location>
        <begin position="19"/>
        <end position="43"/>
    </location>
</feature>
<feature type="compositionally biased region" description="Acidic residues" evidence="4">
    <location>
        <begin position="140"/>
        <end position="151"/>
    </location>
</feature>
<evidence type="ECO:0000256" key="1">
    <source>
        <dbReference type="ARBA" id="ARBA00022741"/>
    </source>
</evidence>
<keyword evidence="1" id="KW-0547">Nucleotide-binding</keyword>
<dbReference type="InterPro" id="IPR013126">
    <property type="entry name" value="Hsp_70_fam"/>
</dbReference>
<evidence type="ECO:0000256" key="4">
    <source>
        <dbReference type="SAM" id="MobiDB-lite"/>
    </source>
</evidence>